<dbReference type="AlphaFoldDB" id="A0A7S2KMB5"/>
<gene>
    <name evidence="1" type="ORF">BIGN1055_LOCUS1229</name>
</gene>
<proteinExistence type="predicted"/>
<reference evidence="1" key="1">
    <citation type="submission" date="2021-01" db="EMBL/GenBank/DDBJ databases">
        <authorList>
            <person name="Corre E."/>
            <person name="Pelletier E."/>
            <person name="Niang G."/>
            <person name="Scheremetjew M."/>
            <person name="Finn R."/>
            <person name="Kale V."/>
            <person name="Holt S."/>
            <person name="Cochrane G."/>
            <person name="Meng A."/>
            <person name="Brown T."/>
            <person name="Cohen L."/>
        </authorList>
    </citation>
    <scope>NUCLEOTIDE SEQUENCE</scope>
    <source>
        <strain evidence="1">CCMP1258.1</strain>
    </source>
</reference>
<protein>
    <submittedName>
        <fullName evidence="1">Uncharacterized protein</fullName>
    </submittedName>
</protein>
<name>A0A7S2KMB5_BIGNA</name>
<sequence length="502" mass="55633">MAGGVKNWTTDPRNIPNGDEGVIALSKQTGWDFMAHNRWWQNDTDYAVQNGGGKFLFYLEKDSHAYPGNGFALPSPDSGFWSFFFSYAATMNVKLYNQDWLWTQFLGMEITTRTLGIASRWLEEMGLNARENGINIQMCMSLPRHALQSLSSPAFTQIRTSDDYGPSVRDGQWRIGRSSLLAIALGLAPYKDPFFTSNRNESHGKVMGPEPFPPLQAAVATFSNGPVAFADGVDFIDATLLNRSINADGEILRPDIGMVSIDRSYLVEAFETAPFAKRQWPVEGAQRPENMISRSVVGDPGVEYLHLLSADLEKPLKISVKELAKSLPPLHQKQKEEENDNEGCCSSNTEYLVYMRRYGNVPRVTDNSLTDRVYIVKDADATITIPSVPLPEFTLTHITRVGDGEGVRYILLGETGKWLPISKNRVVDVVPRRAGLSVHFRGVPDEHVTLQFARISAYNESISSNSGRVTFVELTCRIGSTGIALAVVQDGAEGLCRTPPTQ</sequence>
<evidence type="ECO:0000313" key="1">
    <source>
        <dbReference type="EMBL" id="CAD9581170.1"/>
    </source>
</evidence>
<dbReference type="EMBL" id="HBHA01001918">
    <property type="protein sequence ID" value="CAD9581170.1"/>
    <property type="molecule type" value="Transcribed_RNA"/>
</dbReference>
<accession>A0A7S2KMB5</accession>
<organism evidence="1">
    <name type="scientific">Bigelowiella natans</name>
    <name type="common">Pedinomonas minutissima</name>
    <name type="synonym">Chlorarachnion sp. (strain CCMP621)</name>
    <dbReference type="NCBI Taxonomy" id="227086"/>
    <lineage>
        <taxon>Eukaryota</taxon>
        <taxon>Sar</taxon>
        <taxon>Rhizaria</taxon>
        <taxon>Cercozoa</taxon>
        <taxon>Chlorarachniophyceae</taxon>
        <taxon>Bigelowiella</taxon>
    </lineage>
</organism>